<reference evidence="4" key="1">
    <citation type="submission" date="2024-07" db="EMBL/GenBank/DDBJ databases">
        <title>Two chromosome-level genome assemblies of Korean endemic species Abeliophyllum distichum and Forsythia ovata (Oleaceae).</title>
        <authorList>
            <person name="Jang H."/>
        </authorList>
    </citation>
    <scope>NUCLEOTIDE SEQUENCE [LARGE SCALE GENOMIC DNA]</scope>
</reference>
<gene>
    <name evidence="3" type="ORF">Adt_45815</name>
</gene>
<feature type="compositionally biased region" description="Basic and acidic residues" evidence="1">
    <location>
        <begin position="118"/>
        <end position="129"/>
    </location>
</feature>
<sequence length="158" mass="18660">MMIDIVPAPVTDSDSSSSDDSDEDDDIDSTVEILACRKKMLMKKHREHILDEIYDKYMFHDEELHKWFMDEEKRHYQPIKSMSIEEIAALRKRFKENDAMPAKKVAEAKARKKLAAHRQLEKVRKKENSISDQTDISDRSKRKMIEQLYKKATPKMCK</sequence>
<dbReference type="InterPro" id="IPR012920">
    <property type="entry name" value="rRNA_MeTfrase_SPB1-like_C"/>
</dbReference>
<dbReference type="Proteomes" id="UP001604336">
    <property type="component" value="Unassembled WGS sequence"/>
</dbReference>
<proteinExistence type="predicted"/>
<accession>A0ABD1NN97</accession>
<comment type="caution">
    <text evidence="3">The sequence shown here is derived from an EMBL/GenBank/DDBJ whole genome shotgun (WGS) entry which is preliminary data.</text>
</comment>
<evidence type="ECO:0000313" key="3">
    <source>
        <dbReference type="EMBL" id="KAL2453078.1"/>
    </source>
</evidence>
<dbReference type="AlphaFoldDB" id="A0ABD1NN97"/>
<dbReference type="EMBL" id="JBFOLK010000878">
    <property type="protein sequence ID" value="KAL2453078.1"/>
    <property type="molecule type" value="Genomic_DNA"/>
</dbReference>
<feature type="region of interest" description="Disordered" evidence="1">
    <location>
        <begin position="1"/>
        <end position="27"/>
    </location>
</feature>
<feature type="compositionally biased region" description="Acidic residues" evidence="1">
    <location>
        <begin position="17"/>
        <end position="27"/>
    </location>
</feature>
<dbReference type="Pfam" id="PF07780">
    <property type="entry name" value="Spb1_C"/>
    <property type="match status" value="1"/>
</dbReference>
<evidence type="ECO:0000313" key="4">
    <source>
        <dbReference type="Proteomes" id="UP001604336"/>
    </source>
</evidence>
<name>A0ABD1NN97_9LAMI</name>
<evidence type="ECO:0000259" key="2">
    <source>
        <dbReference type="Pfam" id="PF07780"/>
    </source>
</evidence>
<organism evidence="3 4">
    <name type="scientific">Abeliophyllum distichum</name>
    <dbReference type="NCBI Taxonomy" id="126358"/>
    <lineage>
        <taxon>Eukaryota</taxon>
        <taxon>Viridiplantae</taxon>
        <taxon>Streptophyta</taxon>
        <taxon>Embryophyta</taxon>
        <taxon>Tracheophyta</taxon>
        <taxon>Spermatophyta</taxon>
        <taxon>Magnoliopsida</taxon>
        <taxon>eudicotyledons</taxon>
        <taxon>Gunneridae</taxon>
        <taxon>Pentapetalae</taxon>
        <taxon>asterids</taxon>
        <taxon>lamiids</taxon>
        <taxon>Lamiales</taxon>
        <taxon>Oleaceae</taxon>
        <taxon>Forsythieae</taxon>
        <taxon>Abeliophyllum</taxon>
    </lineage>
</organism>
<feature type="domain" description="Ribosomal RNA methyltransferase SPB1-like C-terminal" evidence="2">
    <location>
        <begin position="12"/>
        <end position="155"/>
    </location>
</feature>
<protein>
    <submittedName>
        <fullName evidence="3">FtsJ-like methyltransferase family protein</fullName>
    </submittedName>
</protein>
<evidence type="ECO:0000256" key="1">
    <source>
        <dbReference type="SAM" id="MobiDB-lite"/>
    </source>
</evidence>
<feature type="region of interest" description="Disordered" evidence="1">
    <location>
        <begin position="117"/>
        <end position="137"/>
    </location>
</feature>
<keyword evidence="4" id="KW-1185">Reference proteome</keyword>